<keyword evidence="3" id="KW-1185">Reference proteome</keyword>
<dbReference type="EMBL" id="UYYB01095964">
    <property type="protein sequence ID" value="VDM75878.1"/>
    <property type="molecule type" value="Genomic_DNA"/>
</dbReference>
<protein>
    <recommendedName>
        <fullName evidence="4">MARVEL domain-containing protein</fullName>
    </recommendedName>
</protein>
<feature type="transmembrane region" description="Helical" evidence="1">
    <location>
        <begin position="6"/>
        <end position="26"/>
    </location>
</feature>
<keyword evidence="1" id="KW-1133">Transmembrane helix</keyword>
<dbReference type="AlphaFoldDB" id="A0A3P7L9V0"/>
<gene>
    <name evidence="2" type="ORF">SVUK_LOCUS10876</name>
</gene>
<accession>A0A3P7L9V0</accession>
<organism evidence="2 3">
    <name type="scientific">Strongylus vulgaris</name>
    <name type="common">Blood worm</name>
    <dbReference type="NCBI Taxonomy" id="40348"/>
    <lineage>
        <taxon>Eukaryota</taxon>
        <taxon>Metazoa</taxon>
        <taxon>Ecdysozoa</taxon>
        <taxon>Nematoda</taxon>
        <taxon>Chromadorea</taxon>
        <taxon>Rhabditida</taxon>
        <taxon>Rhabditina</taxon>
        <taxon>Rhabditomorpha</taxon>
        <taxon>Strongyloidea</taxon>
        <taxon>Strongylidae</taxon>
        <taxon>Strongylus</taxon>
    </lineage>
</organism>
<sequence length="87" mass="9474">MTYEKFLSALFAGIFLVAFFTFWSKFSSFELDEPYSTGYAKFGILLALLSFLAWGAITAVGTNFDNEFSGIDGDVQDGYGYGGSSEG</sequence>
<evidence type="ECO:0000256" key="1">
    <source>
        <dbReference type="SAM" id="Phobius"/>
    </source>
</evidence>
<evidence type="ECO:0008006" key="4">
    <source>
        <dbReference type="Google" id="ProtNLM"/>
    </source>
</evidence>
<proteinExistence type="predicted"/>
<dbReference type="OrthoDB" id="10041611at2759"/>
<keyword evidence="1" id="KW-0812">Transmembrane</keyword>
<feature type="transmembrane region" description="Helical" evidence="1">
    <location>
        <begin position="38"/>
        <end position="57"/>
    </location>
</feature>
<dbReference type="Proteomes" id="UP000270094">
    <property type="component" value="Unassembled WGS sequence"/>
</dbReference>
<evidence type="ECO:0000313" key="2">
    <source>
        <dbReference type="EMBL" id="VDM75878.1"/>
    </source>
</evidence>
<keyword evidence="1" id="KW-0472">Membrane</keyword>
<name>A0A3P7L9V0_STRVU</name>
<evidence type="ECO:0000313" key="3">
    <source>
        <dbReference type="Proteomes" id="UP000270094"/>
    </source>
</evidence>
<reference evidence="2 3" key="1">
    <citation type="submission" date="2018-11" db="EMBL/GenBank/DDBJ databases">
        <authorList>
            <consortium name="Pathogen Informatics"/>
        </authorList>
    </citation>
    <scope>NUCLEOTIDE SEQUENCE [LARGE SCALE GENOMIC DNA]</scope>
</reference>